<accession>A0ABS0AWP7</accession>
<feature type="transmembrane region" description="Helical" evidence="1">
    <location>
        <begin position="6"/>
        <end position="23"/>
    </location>
</feature>
<reference evidence="3 4" key="1">
    <citation type="submission" date="2020-01" db="EMBL/GenBank/DDBJ databases">
        <title>Draft genome sequence of Cand. Neptunochlamydia vexilliferae K9.</title>
        <authorList>
            <person name="Schulz F."/>
            <person name="Koestlbacher S."/>
            <person name="Wascher F."/>
            <person name="Pizzetti I."/>
            <person name="Horn M."/>
        </authorList>
    </citation>
    <scope>NUCLEOTIDE SEQUENCE [LARGE SCALE GENOMIC DNA]</scope>
    <source>
        <strain evidence="3 4">K9</strain>
    </source>
</reference>
<gene>
    <name evidence="3" type="ORF">NEPTK9_000055</name>
</gene>
<dbReference type="InterPro" id="IPR035445">
    <property type="entry name" value="GYF-like_dom_sf"/>
</dbReference>
<keyword evidence="1" id="KW-0812">Transmembrane</keyword>
<feature type="transmembrane region" description="Helical" evidence="1">
    <location>
        <begin position="30"/>
        <end position="50"/>
    </location>
</feature>
<dbReference type="InterPro" id="IPR025640">
    <property type="entry name" value="GYF_2"/>
</dbReference>
<evidence type="ECO:0000313" key="3">
    <source>
        <dbReference type="EMBL" id="MBF5058559.1"/>
    </source>
</evidence>
<sequence>MMGTMIYLASWLLFGWICYRIALKRGRTPTTWFFLGVALGFIAVVILYLLPSKVVEKAPPPQVVAPPLQSQKLWYYLDGEDKRYGPMSFYALQKAWDDDLITAATYVWNEEMENWKRLEELPNLLQT</sequence>
<proteinExistence type="predicted"/>
<feature type="domain" description="GYF" evidence="2">
    <location>
        <begin position="74"/>
        <end position="124"/>
    </location>
</feature>
<dbReference type="SUPFAM" id="SSF55277">
    <property type="entry name" value="GYF domain"/>
    <property type="match status" value="1"/>
</dbReference>
<dbReference type="EMBL" id="JAAEJV010000001">
    <property type="protein sequence ID" value="MBF5058559.1"/>
    <property type="molecule type" value="Genomic_DNA"/>
</dbReference>
<keyword evidence="4" id="KW-1185">Reference proteome</keyword>
<evidence type="ECO:0000256" key="1">
    <source>
        <dbReference type="SAM" id="Phobius"/>
    </source>
</evidence>
<comment type="caution">
    <text evidence="3">The sequence shown here is derived from an EMBL/GenBank/DDBJ whole genome shotgun (WGS) entry which is preliminary data.</text>
</comment>
<dbReference type="Pfam" id="PF14237">
    <property type="entry name" value="GYF_2"/>
    <property type="match status" value="1"/>
</dbReference>
<protein>
    <recommendedName>
        <fullName evidence="2">GYF domain-containing protein</fullName>
    </recommendedName>
</protein>
<evidence type="ECO:0000313" key="4">
    <source>
        <dbReference type="Proteomes" id="UP001194714"/>
    </source>
</evidence>
<name>A0ABS0AWP7_9BACT</name>
<keyword evidence="1" id="KW-0472">Membrane</keyword>
<organism evidence="3 4">
    <name type="scientific">Candidatus Neptunichlamydia vexilliferae</name>
    <dbReference type="NCBI Taxonomy" id="1651774"/>
    <lineage>
        <taxon>Bacteria</taxon>
        <taxon>Pseudomonadati</taxon>
        <taxon>Chlamydiota</taxon>
        <taxon>Chlamydiia</taxon>
        <taxon>Parachlamydiales</taxon>
        <taxon>Simkaniaceae</taxon>
        <taxon>Candidatus Neptunichlamydia</taxon>
    </lineage>
</organism>
<evidence type="ECO:0000259" key="2">
    <source>
        <dbReference type="Pfam" id="PF14237"/>
    </source>
</evidence>
<dbReference type="Proteomes" id="UP001194714">
    <property type="component" value="Unassembled WGS sequence"/>
</dbReference>
<keyword evidence="1" id="KW-1133">Transmembrane helix</keyword>